<name>A0A9Q3FKE8_9BASI</name>
<dbReference type="GO" id="GO:0005634">
    <property type="term" value="C:nucleus"/>
    <property type="evidence" value="ECO:0007669"/>
    <property type="project" value="UniProtKB-ARBA"/>
</dbReference>
<dbReference type="PANTHER" id="PTHR37984">
    <property type="entry name" value="PROTEIN CBG26694"/>
    <property type="match status" value="1"/>
</dbReference>
<dbReference type="AlphaFoldDB" id="A0A9Q3FKE8"/>
<dbReference type="EMBL" id="AVOT02043338">
    <property type="protein sequence ID" value="MBW0538757.1"/>
    <property type="molecule type" value="Genomic_DNA"/>
</dbReference>
<comment type="caution">
    <text evidence="3">The sequence shown here is derived from an EMBL/GenBank/DDBJ whole genome shotgun (WGS) entry which is preliminary data.</text>
</comment>
<dbReference type="Gene3D" id="3.30.420.10">
    <property type="entry name" value="Ribonuclease H-like superfamily/Ribonuclease H"/>
    <property type="match status" value="1"/>
</dbReference>
<evidence type="ECO:0000313" key="3">
    <source>
        <dbReference type="EMBL" id="MBW0538757.1"/>
    </source>
</evidence>
<dbReference type="InterPro" id="IPR012337">
    <property type="entry name" value="RNaseH-like_sf"/>
</dbReference>
<protein>
    <recommendedName>
        <fullName evidence="2">Integrase catalytic domain-containing protein</fullName>
    </recommendedName>
</protein>
<evidence type="ECO:0000256" key="1">
    <source>
        <dbReference type="ARBA" id="ARBA00022884"/>
    </source>
</evidence>
<proteinExistence type="predicted"/>
<evidence type="ECO:0000313" key="4">
    <source>
        <dbReference type="Proteomes" id="UP000765509"/>
    </source>
</evidence>
<sequence length="232" mass="27691">MKLFSRSLINTILHYCNDTRYYGNLSERRKIEGVRNCSWWPSWREESIEYFHTCGRFHKENRKTRKKFGLMIHIQEPKLPLELVHSPCITELPPVYDRTYNSFLAIVERYSKTPIFLPFIEDDTAMYTALLLWNRIIYYTVLFKKIISERYPKFTSALWTNLHRLFGTKSSFSTAYHPKADGPEKGMIQTLEDMIRRFCAYGLELKYSDGLTHDLCTFIPELGLEYKENFNY</sequence>
<organism evidence="3 4">
    <name type="scientific">Austropuccinia psidii MF-1</name>
    <dbReference type="NCBI Taxonomy" id="1389203"/>
    <lineage>
        <taxon>Eukaryota</taxon>
        <taxon>Fungi</taxon>
        <taxon>Dikarya</taxon>
        <taxon>Basidiomycota</taxon>
        <taxon>Pucciniomycotina</taxon>
        <taxon>Pucciniomycetes</taxon>
        <taxon>Pucciniales</taxon>
        <taxon>Sphaerophragmiaceae</taxon>
        <taxon>Austropuccinia</taxon>
    </lineage>
</organism>
<keyword evidence="4" id="KW-1185">Reference proteome</keyword>
<dbReference type="InterPro" id="IPR050951">
    <property type="entry name" value="Retrovirus_Pol_polyprotein"/>
</dbReference>
<feature type="domain" description="Integrase catalytic" evidence="2">
    <location>
        <begin position="76"/>
        <end position="232"/>
    </location>
</feature>
<dbReference type="GO" id="GO:0003723">
    <property type="term" value="F:RNA binding"/>
    <property type="evidence" value="ECO:0007669"/>
    <property type="project" value="UniProtKB-KW"/>
</dbReference>
<dbReference type="Proteomes" id="UP000765509">
    <property type="component" value="Unassembled WGS sequence"/>
</dbReference>
<dbReference type="OrthoDB" id="3158924at2759"/>
<dbReference type="GO" id="GO:0015074">
    <property type="term" value="P:DNA integration"/>
    <property type="evidence" value="ECO:0007669"/>
    <property type="project" value="InterPro"/>
</dbReference>
<dbReference type="InterPro" id="IPR036397">
    <property type="entry name" value="RNaseH_sf"/>
</dbReference>
<dbReference type="PROSITE" id="PS50994">
    <property type="entry name" value="INTEGRASE"/>
    <property type="match status" value="1"/>
</dbReference>
<reference evidence="3" key="1">
    <citation type="submission" date="2021-03" db="EMBL/GenBank/DDBJ databases">
        <title>Draft genome sequence of rust myrtle Austropuccinia psidii MF-1, a brazilian biotype.</title>
        <authorList>
            <person name="Quecine M.C."/>
            <person name="Pachon D.M.R."/>
            <person name="Bonatelli M.L."/>
            <person name="Correr F.H."/>
            <person name="Franceschini L.M."/>
            <person name="Leite T.F."/>
            <person name="Margarido G.R.A."/>
            <person name="Almeida C.A."/>
            <person name="Ferrarezi J.A."/>
            <person name="Labate C.A."/>
        </authorList>
    </citation>
    <scope>NUCLEOTIDE SEQUENCE</scope>
    <source>
        <strain evidence="3">MF-1</strain>
    </source>
</reference>
<keyword evidence="1" id="KW-0694">RNA-binding</keyword>
<dbReference type="SUPFAM" id="SSF53098">
    <property type="entry name" value="Ribonuclease H-like"/>
    <property type="match status" value="1"/>
</dbReference>
<dbReference type="InterPro" id="IPR001584">
    <property type="entry name" value="Integrase_cat-core"/>
</dbReference>
<accession>A0A9Q3FKE8</accession>
<evidence type="ECO:0000259" key="2">
    <source>
        <dbReference type="PROSITE" id="PS50994"/>
    </source>
</evidence>
<dbReference type="PANTHER" id="PTHR37984:SF5">
    <property type="entry name" value="PROTEIN NYNRIN-LIKE"/>
    <property type="match status" value="1"/>
</dbReference>
<gene>
    <name evidence="3" type="ORF">O181_078472</name>
</gene>